<evidence type="ECO:0000259" key="12">
    <source>
        <dbReference type="Pfam" id="PF14214"/>
    </source>
</evidence>
<evidence type="ECO:0000256" key="8">
    <source>
        <dbReference type="ARBA" id="ARBA00023235"/>
    </source>
</evidence>
<evidence type="ECO:0000256" key="6">
    <source>
        <dbReference type="ARBA" id="ARBA00023125"/>
    </source>
</evidence>
<comment type="similarity">
    <text evidence="9">Belongs to the helicase family.</text>
</comment>
<dbReference type="GO" id="GO:0000723">
    <property type="term" value="P:telomere maintenance"/>
    <property type="evidence" value="ECO:0007669"/>
    <property type="project" value="InterPro"/>
</dbReference>
<comment type="cofactor">
    <cofactor evidence="9">
        <name>Mg(2+)</name>
        <dbReference type="ChEBI" id="CHEBI:18420"/>
    </cofactor>
</comment>
<dbReference type="GO" id="GO:0005524">
    <property type="term" value="F:ATP binding"/>
    <property type="evidence" value="ECO:0007669"/>
    <property type="project" value="UniProtKB-KW"/>
</dbReference>
<dbReference type="EMBL" id="NCKU01004925">
    <property type="protein sequence ID" value="RWS05249.1"/>
    <property type="molecule type" value="Genomic_DNA"/>
</dbReference>
<sequence length="1948" mass="230131">MPRRKLNFEFSEESLDFLFDTYLRISADRYDYMKTVYETFKEEYPNFDGSCDTLRKKLDALKKERKDDSSQSSSQTEKRKVWFTPRMQDALKKYRTQAQEENASNIKSRAIELFKEAYPEASQNIKDSSLSFRVSQPFYSQEDKFWTEERKCDLINCSTNALKIQKEESRNRYKPRKFKDILFEEFIKINPEYDKTADGLRSYYYNFCKTLREKNMDIEFFEADNDEKIQILKYELAAYHRQIQTPLFDAICTNCGCLLFGASDQTNKFTSRNENNIEFKMNNSFEDELNLPYRKQEKNCFIYYYCFVCIKNARVNEEHFVGNPITRSCAIPNELKSLNEMERFLISLCGLYYKQHKATDLYYRQFSHFMGEVNVYHKNDAKYYGMFGIYKEKGKMDIEGKRVSLNFKKALKFLKENNFLYQSFFSTMETLYGHFGENVSVYGNASITNINHDETEKLLGDEEYGMFIPYEDITSASYCDPNLEAKVWPVDFPYGKGSWNFESKLKINSYLKWRLLSYDDRFRANKYYLFFFIDRMFKSRVFYFNEVRRVRVEGQYEKLKKIDVTDPYSKYGETVPACIPGSRGYCATRTLEFLAVVRDARRKPDLFYTMTFNGNWLDLQSDLRHGHGVHAEKEEPLQEKIPLRGISYSNAPIECAVAWWKRWRDFCKHVLRNPTGPFGDVVRYAYKFEYQKRGPVHVHMIIWCKDSKYPEDVAIAEVPPEDSDVIRKKLRQLVLAFQVHECKTERCKTFSKGKKRKKCKYGYPFALNDKVRLDKRGLTYLHIRKKEEDRNIVSYNPRIMMRYQCHHNVTFCSENGYEAYLTKYVTKSEPNERMFIQGKESSTKVYFQSRVIGAFEAAIIALQMRQSGTSHEVIYCPTEIEPTYRYIKQKKHLPTDDDSEDIFYDNLLDKYLDRPRELARLNYIEFVKKYKYKSDMKKDPVIEIMDMESDKEEEDDPDYNNTGKIQSQQRKTKRQQSVLYDNKNRGIVPRQKEVIPRWRYYRPYGEDLENHCLQLLLFNFPFTRESIKPKNLFSEENESKTYAEECIIRGIDMKSHSKEMAETAARRGYNEHRLRKLLQALANNDWITEDEIDGIIEGVPFFQPKDDEETKTQGENITPINWQIIEDEKIDPIIKHNYFNEDDKKKNLMNLFSALTPSQKEVFKIIEQKLIKNEQCLYIVGGEAGTGKTHVINILRKAMDYYKLNYATLATTGVAASNIDSGRTIHRFFGLDFELKSYLEHNNRNSYYVSNADVLLIDEFSMLEVELFRKIDLTLKKFPRPHEYGDENKIFGGRSLILFGDPAQLPAIGLPIFCSNLFDKFEVLLLKENYRQKEDKIYYQILKEARIGNLSDYSKRKLKERIIVIDKKDEKSFNKIEKGPPILVSRIVDRDWWNNKILDTINEEEIVFNAKTYYDGNEDKFASESELTAIKLNCKEALPETLKLKKGAQVMLLRNLDVNRGWANGRIARVKCIKEDGNAIIIFHPDRGDFIVEKARQTLKIRHVSVVFKREQFPLILSWATTIHKIQGVTLDRMYLQLGKLFSSGQGYVALSRVKTLKGLTIIKWADDQIFLDEKYKEVLKWFESADRTIKKDHYPHFPEELRQKFINNDSTSFAKKLKEELLKAAETIRNEKDKKEEEKTIKTHKPKRIFIPRKEITIADEFRNHIDFSMSVLKQLQENRFFEFNPALILLYLNKEITRIQSAFNRIRNLTLQYFDSSKNIELDYLKDSIHPAVYSQMVPVFTNGGGDCFYNSVSICLCNSEALMPVLRLLTTYMIARNYYVYQQSFIIPGMDESVDRFLLSAATPGSLMNGARFSEYYDDQLNWAENFTIMATSHAINRPIYCFGWFGKTIESNYLKSDSHDTTITGEFLIPDCTPEEFQQKLNAQERGYMNHMVASHSRYENRDGIYIFHSVNHFMAMMPIYENYFKFKTRYPYFRDTVDYVDIN</sequence>
<accession>A0A443QQN6</accession>
<evidence type="ECO:0000256" key="3">
    <source>
        <dbReference type="ARBA" id="ARBA00022801"/>
    </source>
</evidence>
<evidence type="ECO:0000259" key="11">
    <source>
        <dbReference type="Pfam" id="PF05970"/>
    </source>
</evidence>
<keyword evidence="1 9" id="KW-0547">Nucleotide-binding</keyword>
<evidence type="ECO:0000256" key="10">
    <source>
        <dbReference type="SAM" id="MobiDB-lite"/>
    </source>
</evidence>
<organism evidence="14 15">
    <name type="scientific">Dinothrombium tinctorium</name>
    <dbReference type="NCBI Taxonomy" id="1965070"/>
    <lineage>
        <taxon>Eukaryota</taxon>
        <taxon>Metazoa</taxon>
        <taxon>Ecdysozoa</taxon>
        <taxon>Arthropoda</taxon>
        <taxon>Chelicerata</taxon>
        <taxon>Arachnida</taxon>
        <taxon>Acari</taxon>
        <taxon>Acariformes</taxon>
        <taxon>Trombidiformes</taxon>
        <taxon>Prostigmata</taxon>
        <taxon>Anystina</taxon>
        <taxon>Parasitengona</taxon>
        <taxon>Trombidioidea</taxon>
        <taxon>Trombidiidae</taxon>
        <taxon>Dinothrombium</taxon>
    </lineage>
</organism>
<keyword evidence="8" id="KW-0413">Isomerase</keyword>
<evidence type="ECO:0000256" key="5">
    <source>
        <dbReference type="ARBA" id="ARBA00022840"/>
    </source>
</evidence>
<reference evidence="14 15" key="1">
    <citation type="journal article" date="2018" name="Gigascience">
        <title>Genomes of trombidid mites reveal novel predicted allergens and laterally-transferred genes associated with secondary metabolism.</title>
        <authorList>
            <person name="Dong X."/>
            <person name="Chaisiri K."/>
            <person name="Xia D."/>
            <person name="Armstrong S.D."/>
            <person name="Fang Y."/>
            <person name="Donnelly M.J."/>
            <person name="Kadowaki T."/>
            <person name="McGarry J.W."/>
            <person name="Darby A.C."/>
            <person name="Makepeace B.L."/>
        </authorList>
    </citation>
    <scope>NUCLEOTIDE SEQUENCE [LARGE SCALE GENOMIC DNA]</scope>
    <source>
        <strain evidence="14">UoL-WK</strain>
    </source>
</reference>
<comment type="caution">
    <text evidence="14">The sequence shown here is derived from an EMBL/GenBank/DDBJ whole genome shotgun (WGS) entry which is preliminary data.</text>
</comment>
<evidence type="ECO:0000256" key="7">
    <source>
        <dbReference type="ARBA" id="ARBA00023204"/>
    </source>
</evidence>
<dbReference type="EC" id="5.6.2.3" evidence="9"/>
<feature type="domain" description="DNA helicase Pif1-like 2B" evidence="13">
    <location>
        <begin position="1432"/>
        <end position="1466"/>
    </location>
</feature>
<evidence type="ECO:0000256" key="1">
    <source>
        <dbReference type="ARBA" id="ARBA00022741"/>
    </source>
</evidence>
<keyword evidence="9" id="KW-0233">DNA recombination</keyword>
<feature type="domain" description="DNA helicase Pif1-like DEAD-box helicase" evidence="11">
    <location>
        <begin position="1155"/>
        <end position="1337"/>
    </location>
</feature>
<keyword evidence="5 9" id="KW-0067">ATP-binding</keyword>
<keyword evidence="15" id="KW-1185">Reference proteome</keyword>
<dbReference type="InterPro" id="IPR049163">
    <property type="entry name" value="Pif1-like_2B_dom"/>
</dbReference>
<evidence type="ECO:0000313" key="14">
    <source>
        <dbReference type="EMBL" id="RWS05249.1"/>
    </source>
</evidence>
<dbReference type="SUPFAM" id="SSF52540">
    <property type="entry name" value="P-loop containing nucleoside triphosphate hydrolases"/>
    <property type="match status" value="2"/>
</dbReference>
<dbReference type="Gene3D" id="3.40.50.300">
    <property type="entry name" value="P-loop containing nucleotide triphosphate hydrolases"/>
    <property type="match status" value="1"/>
</dbReference>
<keyword evidence="7 9" id="KW-0234">DNA repair</keyword>
<dbReference type="Pfam" id="PF14214">
    <property type="entry name" value="Helitron_like_N"/>
    <property type="match status" value="1"/>
</dbReference>
<feature type="region of interest" description="Disordered" evidence="10">
    <location>
        <begin position="948"/>
        <end position="976"/>
    </location>
</feature>
<dbReference type="GO" id="GO:0006310">
    <property type="term" value="P:DNA recombination"/>
    <property type="evidence" value="ECO:0007669"/>
    <property type="project" value="UniProtKB-KW"/>
</dbReference>
<evidence type="ECO:0000313" key="15">
    <source>
        <dbReference type="Proteomes" id="UP000285301"/>
    </source>
</evidence>
<dbReference type="STRING" id="1965070.A0A443QQN6"/>
<protein>
    <recommendedName>
        <fullName evidence="9">ATP-dependent DNA helicase</fullName>
        <ecNumber evidence="9">5.6.2.3</ecNumber>
    </recommendedName>
</protein>
<dbReference type="InterPro" id="IPR051055">
    <property type="entry name" value="PIF1_helicase"/>
</dbReference>
<feature type="domain" description="Helitron helicase-like" evidence="12">
    <location>
        <begin position="573"/>
        <end position="702"/>
    </location>
</feature>
<keyword evidence="6" id="KW-0238">DNA-binding</keyword>
<evidence type="ECO:0000256" key="2">
    <source>
        <dbReference type="ARBA" id="ARBA00022763"/>
    </source>
</evidence>
<keyword evidence="3 9" id="KW-0378">Hydrolase</keyword>
<dbReference type="OrthoDB" id="416437at2759"/>
<dbReference type="CDD" id="cd18809">
    <property type="entry name" value="SF1_C_RecD"/>
    <property type="match status" value="1"/>
</dbReference>
<keyword evidence="4 9" id="KW-0347">Helicase</keyword>
<dbReference type="InterPro" id="IPR027417">
    <property type="entry name" value="P-loop_NTPase"/>
</dbReference>
<dbReference type="Pfam" id="PF21530">
    <property type="entry name" value="Pif1_2B_dom"/>
    <property type="match status" value="1"/>
</dbReference>
<evidence type="ECO:0000256" key="4">
    <source>
        <dbReference type="ARBA" id="ARBA00022806"/>
    </source>
</evidence>
<proteinExistence type="inferred from homology"/>
<dbReference type="PANTHER" id="PTHR47642:SF5">
    <property type="entry name" value="ATP-DEPENDENT DNA HELICASE"/>
    <property type="match status" value="1"/>
</dbReference>
<dbReference type="Proteomes" id="UP000285301">
    <property type="component" value="Unassembled WGS sequence"/>
</dbReference>
<dbReference type="InterPro" id="IPR010285">
    <property type="entry name" value="DNA_helicase_pif1-like_DEAD"/>
</dbReference>
<dbReference type="GO" id="GO:0043139">
    <property type="term" value="F:5'-3' DNA helicase activity"/>
    <property type="evidence" value="ECO:0007669"/>
    <property type="project" value="UniProtKB-EC"/>
</dbReference>
<dbReference type="GO" id="GO:0006281">
    <property type="term" value="P:DNA repair"/>
    <property type="evidence" value="ECO:0007669"/>
    <property type="project" value="UniProtKB-KW"/>
</dbReference>
<name>A0A443QQN6_9ACAR</name>
<evidence type="ECO:0000256" key="9">
    <source>
        <dbReference type="RuleBase" id="RU363044"/>
    </source>
</evidence>
<feature type="compositionally biased region" description="Acidic residues" evidence="10">
    <location>
        <begin position="948"/>
        <end position="958"/>
    </location>
</feature>
<evidence type="ECO:0000259" key="13">
    <source>
        <dbReference type="Pfam" id="PF21530"/>
    </source>
</evidence>
<dbReference type="GO" id="GO:0016887">
    <property type="term" value="F:ATP hydrolysis activity"/>
    <property type="evidence" value="ECO:0007669"/>
    <property type="project" value="RHEA"/>
</dbReference>
<gene>
    <name evidence="14" type="ORF">B4U79_12493</name>
</gene>
<dbReference type="InterPro" id="IPR025476">
    <property type="entry name" value="Helitron_helicase-like"/>
</dbReference>
<dbReference type="PANTHER" id="PTHR47642">
    <property type="entry name" value="ATP-DEPENDENT DNA HELICASE"/>
    <property type="match status" value="1"/>
</dbReference>
<comment type="catalytic activity">
    <reaction evidence="9">
        <text>ATP + H2O = ADP + phosphate + H(+)</text>
        <dbReference type="Rhea" id="RHEA:13065"/>
        <dbReference type="ChEBI" id="CHEBI:15377"/>
        <dbReference type="ChEBI" id="CHEBI:15378"/>
        <dbReference type="ChEBI" id="CHEBI:30616"/>
        <dbReference type="ChEBI" id="CHEBI:43474"/>
        <dbReference type="ChEBI" id="CHEBI:456216"/>
        <dbReference type="EC" id="5.6.2.3"/>
    </reaction>
</comment>
<dbReference type="Pfam" id="PF05970">
    <property type="entry name" value="PIF1"/>
    <property type="match status" value="1"/>
</dbReference>
<keyword evidence="2 9" id="KW-0227">DNA damage</keyword>